<dbReference type="AlphaFoldDB" id="A0ABD2I7W4"/>
<protein>
    <submittedName>
        <fullName evidence="1">Uncharacterized protein</fullName>
    </submittedName>
</protein>
<name>A0ABD2I7W4_HETSC</name>
<dbReference type="SUPFAM" id="SSF58026">
    <property type="entry name" value="Delta-sleep-inducing peptide immunoreactive peptide"/>
    <property type="match status" value="1"/>
</dbReference>
<dbReference type="PANTHER" id="PTHR12348">
    <property type="entry name" value="TSC22"/>
    <property type="match status" value="1"/>
</dbReference>
<evidence type="ECO:0000313" key="2">
    <source>
        <dbReference type="Proteomes" id="UP001620645"/>
    </source>
</evidence>
<dbReference type="EMBL" id="JBICCN010000355">
    <property type="protein sequence ID" value="KAL3075177.1"/>
    <property type="molecule type" value="Genomic_DNA"/>
</dbReference>
<accession>A0ABD2I7W4</accession>
<sequence>MPSNFAKPKGRQFQVVPVPAVFTRGRWECIDYKDRGANPWPCPPVSSGSSNINDKIEQAMDLVKTHLTFAVREEVDILRSTIADLEGRVTLLEGENQILRQYAPTEVIANLPALVQQHQREQQQHLQTP</sequence>
<dbReference type="Proteomes" id="UP001620645">
    <property type="component" value="Unassembled WGS sequence"/>
</dbReference>
<organism evidence="1 2">
    <name type="scientific">Heterodera schachtii</name>
    <name type="common">Sugarbeet cyst nematode worm</name>
    <name type="synonym">Tylenchus schachtii</name>
    <dbReference type="NCBI Taxonomy" id="97005"/>
    <lineage>
        <taxon>Eukaryota</taxon>
        <taxon>Metazoa</taxon>
        <taxon>Ecdysozoa</taxon>
        <taxon>Nematoda</taxon>
        <taxon>Chromadorea</taxon>
        <taxon>Rhabditida</taxon>
        <taxon>Tylenchina</taxon>
        <taxon>Tylenchomorpha</taxon>
        <taxon>Tylenchoidea</taxon>
        <taxon>Heteroderidae</taxon>
        <taxon>Heteroderinae</taxon>
        <taxon>Heterodera</taxon>
    </lineage>
</organism>
<dbReference type="InterPro" id="IPR000580">
    <property type="entry name" value="TSC22/Bun"/>
</dbReference>
<keyword evidence="2" id="KW-1185">Reference proteome</keyword>
<dbReference type="CDD" id="cd21936">
    <property type="entry name" value="ZIP_TSC22D"/>
    <property type="match status" value="1"/>
</dbReference>
<gene>
    <name evidence="1" type="ORF">niasHS_013400</name>
</gene>
<dbReference type="Pfam" id="PF01166">
    <property type="entry name" value="TSC22"/>
    <property type="match status" value="1"/>
</dbReference>
<reference evidence="1 2" key="1">
    <citation type="submission" date="2024-10" db="EMBL/GenBank/DDBJ databases">
        <authorList>
            <person name="Kim D."/>
        </authorList>
    </citation>
    <scope>NUCLEOTIDE SEQUENCE [LARGE SCALE GENOMIC DNA]</scope>
    <source>
        <strain evidence="1">Taebaek</strain>
    </source>
</reference>
<comment type="caution">
    <text evidence="1">The sequence shown here is derived from an EMBL/GenBank/DDBJ whole genome shotgun (WGS) entry which is preliminary data.</text>
</comment>
<evidence type="ECO:0000313" key="1">
    <source>
        <dbReference type="EMBL" id="KAL3075177.1"/>
    </source>
</evidence>
<dbReference type="Gene3D" id="1.20.5.490">
    <property type="entry name" value="Single helix bin"/>
    <property type="match status" value="1"/>
</dbReference>
<dbReference type="PANTHER" id="PTHR12348:SF26">
    <property type="entry name" value="PROTEIN TSCT-1"/>
    <property type="match status" value="1"/>
</dbReference>
<proteinExistence type="predicted"/>